<dbReference type="EMBL" id="JAGQHS010000045">
    <property type="protein sequence ID" value="MCA9756194.1"/>
    <property type="molecule type" value="Genomic_DNA"/>
</dbReference>
<keyword evidence="5 10" id="KW-0441">Lipid A biosynthesis</keyword>
<gene>
    <name evidence="10" type="primary">lpxB</name>
    <name evidence="11" type="ORF">KDA27_10350</name>
</gene>
<comment type="function">
    <text evidence="1 10">Condensation of UDP-2,3-diacylglucosamine and 2,3-diacylglucosamine-1-phosphate to form lipid A disaccharide, a precursor of lipid A, a phosphorylated glycolipid that anchors the lipopolysaccharide to the outer membrane of the cell.</text>
</comment>
<comment type="catalytic activity">
    <reaction evidence="9 10">
        <text>a lipid X + a UDP-2-N,3-O-bis[(3R)-3-hydroxyacyl]-alpha-D-glucosamine = a lipid A disaccharide + UDP + H(+)</text>
        <dbReference type="Rhea" id="RHEA:67828"/>
        <dbReference type="ChEBI" id="CHEBI:15378"/>
        <dbReference type="ChEBI" id="CHEBI:58223"/>
        <dbReference type="ChEBI" id="CHEBI:137748"/>
        <dbReference type="ChEBI" id="CHEBI:176338"/>
        <dbReference type="ChEBI" id="CHEBI:176343"/>
        <dbReference type="EC" id="2.4.1.182"/>
    </reaction>
</comment>
<dbReference type="SUPFAM" id="SSF53756">
    <property type="entry name" value="UDP-Glycosyltransferase/glycogen phosphorylase"/>
    <property type="match status" value="1"/>
</dbReference>
<dbReference type="PANTHER" id="PTHR30372">
    <property type="entry name" value="LIPID-A-DISACCHARIDE SYNTHASE"/>
    <property type="match status" value="1"/>
</dbReference>
<evidence type="ECO:0000256" key="4">
    <source>
        <dbReference type="ARBA" id="ARBA00022516"/>
    </source>
</evidence>
<dbReference type="Pfam" id="PF02684">
    <property type="entry name" value="LpxB"/>
    <property type="match status" value="1"/>
</dbReference>
<protein>
    <recommendedName>
        <fullName evidence="3 10">Lipid-A-disaccharide synthase</fullName>
        <ecNumber evidence="2 10">2.4.1.182</ecNumber>
    </recommendedName>
</protein>
<keyword evidence="4 10" id="KW-0444">Lipid biosynthesis</keyword>
<reference evidence="11" key="2">
    <citation type="journal article" date="2021" name="Microbiome">
        <title>Successional dynamics and alternative stable states in a saline activated sludge microbial community over 9 years.</title>
        <authorList>
            <person name="Wang Y."/>
            <person name="Ye J."/>
            <person name="Ju F."/>
            <person name="Liu L."/>
            <person name="Boyd J.A."/>
            <person name="Deng Y."/>
            <person name="Parks D.H."/>
            <person name="Jiang X."/>
            <person name="Yin X."/>
            <person name="Woodcroft B.J."/>
            <person name="Tyson G.W."/>
            <person name="Hugenholtz P."/>
            <person name="Polz M.F."/>
            <person name="Zhang T."/>
        </authorList>
    </citation>
    <scope>NUCLEOTIDE SEQUENCE</scope>
    <source>
        <strain evidence="11">HKST-UBA02</strain>
    </source>
</reference>
<accession>A0A956NFW0</accession>
<keyword evidence="8 10" id="KW-0443">Lipid metabolism</keyword>
<evidence type="ECO:0000313" key="12">
    <source>
        <dbReference type="Proteomes" id="UP000739538"/>
    </source>
</evidence>
<organism evidence="11 12">
    <name type="scientific">Eiseniibacteriota bacterium</name>
    <dbReference type="NCBI Taxonomy" id="2212470"/>
    <lineage>
        <taxon>Bacteria</taxon>
        <taxon>Candidatus Eiseniibacteriota</taxon>
    </lineage>
</organism>
<evidence type="ECO:0000256" key="3">
    <source>
        <dbReference type="ARBA" id="ARBA00020902"/>
    </source>
</evidence>
<comment type="pathway">
    <text evidence="10">Bacterial outer membrane biogenesis; LPS lipid A biosynthesis.</text>
</comment>
<evidence type="ECO:0000256" key="2">
    <source>
        <dbReference type="ARBA" id="ARBA00012687"/>
    </source>
</evidence>
<name>A0A956NFW0_UNCEI</name>
<dbReference type="GO" id="GO:0009245">
    <property type="term" value="P:lipid A biosynthetic process"/>
    <property type="evidence" value="ECO:0007669"/>
    <property type="project" value="UniProtKB-UniRule"/>
</dbReference>
<proteinExistence type="inferred from homology"/>
<comment type="caution">
    <text evidence="11">The sequence shown here is derived from an EMBL/GenBank/DDBJ whole genome shotgun (WGS) entry which is preliminary data.</text>
</comment>
<evidence type="ECO:0000313" key="11">
    <source>
        <dbReference type="EMBL" id="MCA9756194.1"/>
    </source>
</evidence>
<dbReference type="HAMAP" id="MF_00392">
    <property type="entry name" value="LpxB"/>
    <property type="match status" value="1"/>
</dbReference>
<evidence type="ECO:0000256" key="8">
    <source>
        <dbReference type="ARBA" id="ARBA00023098"/>
    </source>
</evidence>
<dbReference type="GO" id="GO:0005543">
    <property type="term" value="F:phospholipid binding"/>
    <property type="evidence" value="ECO:0007669"/>
    <property type="project" value="TreeGrafter"/>
</dbReference>
<dbReference type="GO" id="GO:0016020">
    <property type="term" value="C:membrane"/>
    <property type="evidence" value="ECO:0007669"/>
    <property type="project" value="GOC"/>
</dbReference>
<dbReference type="GO" id="GO:0008915">
    <property type="term" value="F:lipid-A-disaccharide synthase activity"/>
    <property type="evidence" value="ECO:0007669"/>
    <property type="project" value="UniProtKB-UniRule"/>
</dbReference>
<evidence type="ECO:0000256" key="10">
    <source>
        <dbReference type="HAMAP-Rule" id="MF_00392"/>
    </source>
</evidence>
<comment type="similarity">
    <text evidence="10">Belongs to the LpxB family.</text>
</comment>
<dbReference type="EC" id="2.4.1.182" evidence="2 10"/>
<keyword evidence="7 10" id="KW-0808">Transferase</keyword>
<evidence type="ECO:0000256" key="6">
    <source>
        <dbReference type="ARBA" id="ARBA00022676"/>
    </source>
</evidence>
<evidence type="ECO:0000256" key="7">
    <source>
        <dbReference type="ARBA" id="ARBA00022679"/>
    </source>
</evidence>
<evidence type="ECO:0000256" key="5">
    <source>
        <dbReference type="ARBA" id="ARBA00022556"/>
    </source>
</evidence>
<reference evidence="11" key="1">
    <citation type="submission" date="2020-04" db="EMBL/GenBank/DDBJ databases">
        <authorList>
            <person name="Zhang T."/>
        </authorList>
    </citation>
    <scope>NUCLEOTIDE SEQUENCE</scope>
    <source>
        <strain evidence="11">HKST-UBA02</strain>
    </source>
</reference>
<sequence>MASAFLLAGESSGDLQGALLARQLKARRPDLQLYGVGGERMEEAGVELLFRSDELAVVGLTEVLGVLPKILGAMERIREFLSARRPDVFIPIDFPDFNLRLLPHAWRIGVPIVYYIGPQVWAWRRGRLDYLRRYVALMIVIFPFEESLYRERNIPVQFVGHPLVGEVPDDLDAARSEARERLGLRPNETVIALLPGSRRSEVHRVGPVLRDAHAALSDLDCRWIVGQAKGLSLDVRSELGCVPSTPVTDGFAALLAADLAWVASGTATLEALLLTTPSIVVYRVNRTTYEIARRVVKVPHIAMANLIAGRRLLPELIQDDADPVALAALTREWVASPETRAEIRSGLADARHSLGEPGAAGRAADLILERIESEPTE</sequence>
<dbReference type="Proteomes" id="UP000739538">
    <property type="component" value="Unassembled WGS sequence"/>
</dbReference>
<dbReference type="AlphaFoldDB" id="A0A956NFW0"/>
<evidence type="ECO:0000256" key="9">
    <source>
        <dbReference type="ARBA" id="ARBA00048975"/>
    </source>
</evidence>
<keyword evidence="6 10" id="KW-0328">Glycosyltransferase</keyword>
<dbReference type="InterPro" id="IPR003835">
    <property type="entry name" value="Glyco_trans_19"/>
</dbReference>
<dbReference type="PANTHER" id="PTHR30372:SF4">
    <property type="entry name" value="LIPID-A-DISACCHARIDE SYNTHASE, MITOCHONDRIAL-RELATED"/>
    <property type="match status" value="1"/>
</dbReference>
<evidence type="ECO:0000256" key="1">
    <source>
        <dbReference type="ARBA" id="ARBA00002056"/>
    </source>
</evidence>